<feature type="region of interest" description="Disordered" evidence="1">
    <location>
        <begin position="452"/>
        <end position="479"/>
    </location>
</feature>
<dbReference type="EMBL" id="HG711993">
    <property type="protein sequence ID" value="CDJ50023.1"/>
    <property type="molecule type" value="Genomic_DNA"/>
</dbReference>
<dbReference type="Proteomes" id="UP000030750">
    <property type="component" value="Unassembled WGS sequence"/>
</dbReference>
<dbReference type="PANTHER" id="PTHR46104:SF1">
    <property type="entry name" value="GENE 9195-RELATED"/>
    <property type="match status" value="1"/>
</dbReference>
<dbReference type="Gene3D" id="2.10.50.10">
    <property type="entry name" value="Tumor Necrosis Factor Receptor, subunit A, domain 2"/>
    <property type="match status" value="3"/>
</dbReference>
<protein>
    <submittedName>
        <fullName evidence="2">Uncharacterized protein</fullName>
    </submittedName>
</protein>
<name>U6LLA0_9EIME</name>
<proteinExistence type="predicted"/>
<evidence type="ECO:0000256" key="1">
    <source>
        <dbReference type="SAM" id="MobiDB-lite"/>
    </source>
</evidence>
<dbReference type="OrthoDB" id="345093at2759"/>
<dbReference type="InterPro" id="IPR009030">
    <property type="entry name" value="Growth_fac_rcpt_cys_sf"/>
</dbReference>
<evidence type="ECO:0000313" key="2">
    <source>
        <dbReference type="EMBL" id="CDJ50023.1"/>
    </source>
</evidence>
<dbReference type="AlphaFoldDB" id="U6LLA0"/>
<evidence type="ECO:0000313" key="3">
    <source>
        <dbReference type="Proteomes" id="UP000030750"/>
    </source>
</evidence>
<organism evidence="2 3">
    <name type="scientific">Eimeria brunetti</name>
    <dbReference type="NCBI Taxonomy" id="51314"/>
    <lineage>
        <taxon>Eukaryota</taxon>
        <taxon>Sar</taxon>
        <taxon>Alveolata</taxon>
        <taxon>Apicomplexa</taxon>
        <taxon>Conoidasida</taxon>
        <taxon>Coccidia</taxon>
        <taxon>Eucoccidiorida</taxon>
        <taxon>Eimeriorina</taxon>
        <taxon>Eimeriidae</taxon>
        <taxon>Eimeria</taxon>
    </lineage>
</organism>
<dbReference type="VEuPathDB" id="ToxoDB:EBH_0073900"/>
<dbReference type="SUPFAM" id="SSF57184">
    <property type="entry name" value="Growth factor receptor domain"/>
    <property type="match status" value="1"/>
</dbReference>
<gene>
    <name evidence="2" type="ORF">EBH_0073900</name>
</gene>
<accession>U6LLA0</accession>
<reference evidence="2" key="1">
    <citation type="submission" date="2013-10" db="EMBL/GenBank/DDBJ databases">
        <title>Genomic analysis of the causative agents of coccidiosis in chickens.</title>
        <authorList>
            <person name="Reid A.J."/>
            <person name="Blake D."/>
            <person name="Billington K."/>
            <person name="Browne H."/>
            <person name="Dunn M."/>
            <person name="Hung S."/>
            <person name="Kawahara F."/>
            <person name="Miranda-Saavedra D."/>
            <person name="Mourier T."/>
            <person name="Nagra H."/>
            <person name="Otto T.D."/>
            <person name="Rawlings N."/>
            <person name="Sanchez A."/>
            <person name="Sanders M."/>
            <person name="Subramaniam C."/>
            <person name="Tay Y."/>
            <person name="Dear P."/>
            <person name="Doerig C."/>
            <person name="Gruber A."/>
            <person name="Parkinson J."/>
            <person name="Shirley M."/>
            <person name="Wan K.L."/>
            <person name="Berriman M."/>
            <person name="Tomley F."/>
            <person name="Pain A."/>
        </authorList>
    </citation>
    <scope>NUCLEOTIDE SEQUENCE [LARGE SCALE GENOMIC DNA]</scope>
    <source>
        <strain evidence="2">Houghton</strain>
    </source>
</reference>
<dbReference type="PANTHER" id="PTHR46104">
    <property type="entry name" value="GENE 9195-RELATED-RELATED"/>
    <property type="match status" value="1"/>
</dbReference>
<sequence>MPCPAGTVNHSVGAGDESACKPCPAGWLCSERSFQSVGLEACPSGHYCPAGSSKGIPCPAGTHTPYPGASDRMTSANDCVKCVAGYYCKQGNSLLDMLSQPCPPGRVCPAGTDSDKGPKCLPGFYSYVTGLTDVSECLPCPAGHYCDYGDDNNAPSEVSGKCSDGLMSLNTGLFGAAHALRPIEAQAGASAQCVACDPGYQCKDGLRVACGRGSYSDDSSGVVVCKDCLAGHYCSEEGTSREQMEKQKCPAGAYCEAGVNSVPVPASHPCPAGHYCPEGTKTPVECSAGTVNPKTGQRYPPDSMRRDRGLLKLRDLVKLGITVQKAQHHQPSTPALREHTGKFTAASTGRLSLSSAPANFNALGLTAHVATYQTGAGSHEDCDTCPQGYYCRENQLPEKCPEGHYCELGSTDPKSCPVGTFSTTEGNASAYDCTDCPPGKSFDANREQRHLSQKTELQESPAHQEATVNRGLPQSPIVPEGNTIRKVEGRPTVTANLAHLATFALVAILQSQMGLAKQEHIAQEELRPPG</sequence>
<reference evidence="2" key="2">
    <citation type="submission" date="2013-10" db="EMBL/GenBank/DDBJ databases">
        <authorList>
            <person name="Aslett M."/>
        </authorList>
    </citation>
    <scope>NUCLEOTIDE SEQUENCE [LARGE SCALE GENOMIC DNA]</scope>
    <source>
        <strain evidence="2">Houghton</strain>
    </source>
</reference>
<keyword evidence="3" id="KW-1185">Reference proteome</keyword>
<dbReference type="SMART" id="SM01411">
    <property type="entry name" value="Ephrin_rec_like"/>
    <property type="match status" value="5"/>
</dbReference>